<feature type="region of interest" description="Disordered" evidence="1">
    <location>
        <begin position="1100"/>
        <end position="1122"/>
    </location>
</feature>
<feature type="compositionally biased region" description="Low complexity" evidence="1">
    <location>
        <begin position="953"/>
        <end position="971"/>
    </location>
</feature>
<keyword evidence="3" id="KW-0732">Signal</keyword>
<dbReference type="GO" id="GO:0005245">
    <property type="term" value="F:voltage-gated calcium channel activity"/>
    <property type="evidence" value="ECO:0007669"/>
    <property type="project" value="TreeGrafter"/>
</dbReference>
<organism evidence="4 5">
    <name type="scientific">Lingula anatina</name>
    <name type="common">Brachiopod</name>
    <name type="synonym">Lingula unguis</name>
    <dbReference type="NCBI Taxonomy" id="7574"/>
    <lineage>
        <taxon>Eukaryota</taxon>
        <taxon>Metazoa</taxon>
        <taxon>Spiralia</taxon>
        <taxon>Lophotrochozoa</taxon>
        <taxon>Brachiopoda</taxon>
        <taxon>Linguliformea</taxon>
        <taxon>Lingulata</taxon>
        <taxon>Lingulida</taxon>
        <taxon>Linguloidea</taxon>
        <taxon>Lingulidae</taxon>
        <taxon>Lingula</taxon>
    </lineage>
</organism>
<dbReference type="AlphaFoldDB" id="A0A1S3H3G7"/>
<dbReference type="PANTHER" id="PTHR10166:SF37">
    <property type="entry name" value="STOLID, ISOFORM H"/>
    <property type="match status" value="1"/>
</dbReference>
<keyword evidence="4" id="KW-1185">Reference proteome</keyword>
<sequence length="1122" mass="124010">MNCSIMSGQSGKYRMWVFFMFILTISPGKALQLNKTQIDRQISLFSTDLADFFEKVLGAKKLQKIYDAGKNTKYIPMESKNVLQHQLHNDLRKELLLVENSLDVLKKQLEGSHTQRHKMPTVQDCSTFNGPWSYSAKFRQGIHWKSCLLDRKQQEIDNVIQEQEHFLKESVENSSSASWHYIVTEKDLYQFPIGQQQNTSVKQASEFSRCLLAASHFGSAHRNMAIVIAVANITIWEAVINTLENVLETLFDADKVALFLVNGTNVVSLHGCGNQTLETNRYNIDVIKNKLRNVHGLPEVVKSADVSEAVNLAFQALNTSSTVEQGSLPIYQNALLFITSGIEEGATEVVKAMEQGQDQLATPAYLFLYGLDNSTLSSLATKGLKTVVLDIYENLADYYTYLPPSVLPPGQDYIYFGPHYDSSVGMTFTIGAPFSTENGTKGVVAIDVSVATLFRPVLGSQLGAKSYAFVVDRRTGNVIAHPRLPLPSELLTAIPTLYVTDIEPQLPKSLLQDLYRGHSRINVTGKARRHVPDDVHEELISERALFSISPLEKSPFAIILVLVDGDTRRDYNDYHYQPKPEAYYYRYDILDNMGRDPTLCNSAGIPVAKHQSVIKLSPNVFCDPFYPWRKESRTHAEFVQTFLRTGRNGTFLRDPTTAKAILVDTYRSDELVSTWREHDQLPVQRYLGTRNGVARLYPGQLLDGGFDPREQQWYRNAARFSQITVVSSEPSLIGPPTDRSRLLSVSKAIYEERSGISRHSRLDPVSAVVGADVSVHLLQSLLLEKAKACCFPVSSGPSYQLVLNTSSLYQVNGGCQQFVLQRILDTNMYLLVVLGNSTCPPSPKQRETKECRSSELLCKESGSASLCSDFDGITSFTSLCPVTSRSKTIDVKPTVAVPGVPSCPRSCAEVQGQEACTAMSSCIWTSHLRYPVCVPSTEANFTVSPPQPTPKILTTRSPTPTPTLRPSRAPSPGVPTLRPGASTLKPGVPTLRPGASTLKPGGPTLRPGVSTNQTGALQQGTTGSPVNMTTEENGAGLNDEWLAWSNKTLAIVGSVIGGIVVLSILIGIFLKWVGWEFKLPTRESTAKLTSSKFDNPVYETDSEEDSLAGSMVSTQHRGYREF</sequence>
<dbReference type="Gene3D" id="3.30.450.20">
    <property type="entry name" value="PAS domain"/>
    <property type="match status" value="1"/>
</dbReference>
<feature type="signal peptide" evidence="3">
    <location>
        <begin position="1"/>
        <end position="30"/>
    </location>
</feature>
<dbReference type="PANTHER" id="PTHR10166">
    <property type="entry name" value="VOLTAGE-DEPENDENT CALCIUM CHANNEL SUBUNIT ALPHA-2/DELTA-RELATED"/>
    <property type="match status" value="1"/>
</dbReference>
<feature type="transmembrane region" description="Helical" evidence="2">
    <location>
        <begin position="1049"/>
        <end position="1073"/>
    </location>
</feature>
<protein>
    <submittedName>
        <fullName evidence="5">VWFA and cache domain-containing protein 1</fullName>
    </submittedName>
</protein>
<keyword evidence="2" id="KW-1133">Transmembrane helix</keyword>
<dbReference type="Proteomes" id="UP000085678">
    <property type="component" value="Unplaced"/>
</dbReference>
<dbReference type="InterPro" id="IPR051173">
    <property type="entry name" value="Ca_channel_alpha-2/delta"/>
</dbReference>
<dbReference type="GeneID" id="106151811"/>
<evidence type="ECO:0000313" key="5">
    <source>
        <dbReference type="RefSeq" id="XP_013380680.1"/>
    </source>
</evidence>
<evidence type="ECO:0000313" key="4">
    <source>
        <dbReference type="Proteomes" id="UP000085678"/>
    </source>
</evidence>
<feature type="compositionally biased region" description="Polar residues" evidence="1">
    <location>
        <begin position="1009"/>
        <end position="1026"/>
    </location>
</feature>
<dbReference type="InParanoid" id="A0A1S3H3G7"/>
<feature type="chain" id="PRO_5010370113" evidence="3">
    <location>
        <begin position="31"/>
        <end position="1122"/>
    </location>
</feature>
<keyword evidence="2" id="KW-0472">Membrane</keyword>
<keyword evidence="2" id="KW-0812">Transmembrane</keyword>
<evidence type="ECO:0000256" key="2">
    <source>
        <dbReference type="SAM" id="Phobius"/>
    </source>
</evidence>
<gene>
    <name evidence="5" type="primary">LOC106151811</name>
</gene>
<evidence type="ECO:0000256" key="1">
    <source>
        <dbReference type="SAM" id="MobiDB-lite"/>
    </source>
</evidence>
<name>A0A1S3H3G7_LINAN</name>
<dbReference type="KEGG" id="lak:106151811"/>
<feature type="region of interest" description="Disordered" evidence="1">
    <location>
        <begin position="944"/>
        <end position="1026"/>
    </location>
</feature>
<dbReference type="GO" id="GO:0005891">
    <property type="term" value="C:voltage-gated calcium channel complex"/>
    <property type="evidence" value="ECO:0007669"/>
    <property type="project" value="TreeGrafter"/>
</dbReference>
<evidence type="ECO:0000256" key="3">
    <source>
        <dbReference type="SAM" id="SignalP"/>
    </source>
</evidence>
<dbReference type="RefSeq" id="XP_013380680.1">
    <property type="nucleotide sequence ID" value="XM_013525226.1"/>
</dbReference>
<accession>A0A1S3H3G7</accession>
<reference evidence="5" key="1">
    <citation type="submission" date="2025-08" db="UniProtKB">
        <authorList>
            <consortium name="RefSeq"/>
        </authorList>
    </citation>
    <scope>IDENTIFICATION</scope>
    <source>
        <tissue evidence="5">Gonads</tissue>
    </source>
</reference>
<proteinExistence type="predicted"/>